<organism evidence="1 2">
    <name type="scientific">Pedobacter xixiisoli</name>
    <dbReference type="NCBI Taxonomy" id="1476464"/>
    <lineage>
        <taxon>Bacteria</taxon>
        <taxon>Pseudomonadati</taxon>
        <taxon>Bacteroidota</taxon>
        <taxon>Sphingobacteriia</taxon>
        <taxon>Sphingobacteriales</taxon>
        <taxon>Sphingobacteriaceae</taxon>
        <taxon>Pedobacter</taxon>
    </lineage>
</organism>
<dbReference type="EMBL" id="OCMT01000002">
    <property type="protein sequence ID" value="SOD14785.1"/>
    <property type="molecule type" value="Genomic_DNA"/>
</dbReference>
<gene>
    <name evidence="1" type="ORF">SAMN06297358_1753</name>
</gene>
<protein>
    <submittedName>
        <fullName evidence="1">Uncharacterized protein</fullName>
    </submittedName>
</protein>
<reference evidence="2" key="1">
    <citation type="submission" date="2017-09" db="EMBL/GenBank/DDBJ databases">
        <authorList>
            <person name="Varghese N."/>
            <person name="Submissions S."/>
        </authorList>
    </citation>
    <scope>NUCLEOTIDE SEQUENCE [LARGE SCALE GENOMIC DNA]</scope>
    <source>
        <strain evidence="2">CGMCC 1.12803</strain>
    </source>
</reference>
<name>A0A285ZYR4_9SPHI</name>
<sequence length="129" mass="14828">MFRKAVTVVLLLLVPLFVLIFLCAVVVISNAERNLALSLHLVRFLLVPRRNDAPKSISTSIGFRELKTVQRNCQLPRLTKFPKLRKFPCYSGKSTLKPIPRTESNFMRSSSLKYLRNLVMKTSRLLPKK</sequence>
<accession>A0A285ZYR4</accession>
<dbReference type="AlphaFoldDB" id="A0A285ZYR4"/>
<proteinExistence type="predicted"/>
<evidence type="ECO:0000313" key="1">
    <source>
        <dbReference type="EMBL" id="SOD14785.1"/>
    </source>
</evidence>
<dbReference type="Proteomes" id="UP000219281">
    <property type="component" value="Unassembled WGS sequence"/>
</dbReference>
<keyword evidence="2" id="KW-1185">Reference proteome</keyword>
<evidence type="ECO:0000313" key="2">
    <source>
        <dbReference type="Proteomes" id="UP000219281"/>
    </source>
</evidence>